<feature type="signal peptide" evidence="1">
    <location>
        <begin position="1"/>
        <end position="17"/>
    </location>
</feature>
<proteinExistence type="predicted"/>
<sequence length="123" mass="13732">MKIFIAVVACILAVTLAQDDELEKLVNDCAETAGLGDLEGYRKAAEENGINDEKVQKFSECVLRTRDEIKDDGTLDFSKYRAWCQVTGKDCSFVDECEKKKEDTTGKTYANVLLCGLKHSLKQ</sequence>
<dbReference type="InParanoid" id="A0A5N4A7Z7"/>
<dbReference type="SUPFAM" id="SSF47565">
    <property type="entry name" value="Insect pheromone/odorant-binding proteins"/>
    <property type="match status" value="1"/>
</dbReference>
<protein>
    <submittedName>
        <fullName evidence="2">Uncharacterized protein</fullName>
    </submittedName>
</protein>
<dbReference type="AlphaFoldDB" id="A0A5N4A7Z7"/>
<accession>A0A5N4A7Z7</accession>
<gene>
    <name evidence="2" type="ORF">PPYR_13076</name>
</gene>
<reference evidence="2 3" key="1">
    <citation type="journal article" date="2018" name="Elife">
        <title>Firefly genomes illuminate parallel origins of bioluminescence in beetles.</title>
        <authorList>
            <person name="Fallon T.R."/>
            <person name="Lower S.E."/>
            <person name="Chang C.H."/>
            <person name="Bessho-Uehara M."/>
            <person name="Martin G.J."/>
            <person name="Bewick A.J."/>
            <person name="Behringer M."/>
            <person name="Debat H.J."/>
            <person name="Wong I."/>
            <person name="Day J.C."/>
            <person name="Suvorov A."/>
            <person name="Silva C.J."/>
            <person name="Stanger-Hall K.F."/>
            <person name="Hall D.W."/>
            <person name="Schmitz R.J."/>
            <person name="Nelson D.R."/>
            <person name="Lewis S.M."/>
            <person name="Shigenobu S."/>
            <person name="Bybee S.M."/>
            <person name="Larracuente A.M."/>
            <person name="Oba Y."/>
            <person name="Weng J.K."/>
        </authorList>
    </citation>
    <scope>NUCLEOTIDE SEQUENCE [LARGE SCALE GENOMIC DNA]</scope>
    <source>
        <strain evidence="2">1611_PpyrPB1</strain>
        <tissue evidence="2">Whole body</tissue>
    </source>
</reference>
<organism evidence="2 3">
    <name type="scientific">Photinus pyralis</name>
    <name type="common">Common eastern firefly</name>
    <name type="synonym">Lampyris pyralis</name>
    <dbReference type="NCBI Taxonomy" id="7054"/>
    <lineage>
        <taxon>Eukaryota</taxon>
        <taxon>Metazoa</taxon>
        <taxon>Ecdysozoa</taxon>
        <taxon>Arthropoda</taxon>
        <taxon>Hexapoda</taxon>
        <taxon>Insecta</taxon>
        <taxon>Pterygota</taxon>
        <taxon>Neoptera</taxon>
        <taxon>Endopterygota</taxon>
        <taxon>Coleoptera</taxon>
        <taxon>Polyphaga</taxon>
        <taxon>Elateriformia</taxon>
        <taxon>Elateroidea</taxon>
        <taxon>Lampyridae</taxon>
        <taxon>Lampyrinae</taxon>
        <taxon>Photinus</taxon>
    </lineage>
</organism>
<name>A0A5N4A7Z7_PHOPY</name>
<evidence type="ECO:0000256" key="1">
    <source>
        <dbReference type="SAM" id="SignalP"/>
    </source>
</evidence>
<keyword evidence="1" id="KW-0732">Signal</keyword>
<comment type="caution">
    <text evidence="2">The sequence shown here is derived from an EMBL/GenBank/DDBJ whole genome shotgun (WGS) entry which is preliminary data.</text>
</comment>
<dbReference type="Proteomes" id="UP000327044">
    <property type="component" value="Unassembled WGS sequence"/>
</dbReference>
<evidence type="ECO:0000313" key="3">
    <source>
        <dbReference type="Proteomes" id="UP000327044"/>
    </source>
</evidence>
<dbReference type="Gene3D" id="1.10.238.20">
    <property type="entry name" value="Pheromone/general odorant binding protein domain"/>
    <property type="match status" value="1"/>
</dbReference>
<dbReference type="OrthoDB" id="8194670at2759"/>
<feature type="chain" id="PRO_5024367610" evidence="1">
    <location>
        <begin position="18"/>
        <end position="123"/>
    </location>
</feature>
<dbReference type="EMBL" id="VVIM01000009">
    <property type="protein sequence ID" value="KAB0793456.1"/>
    <property type="molecule type" value="Genomic_DNA"/>
</dbReference>
<keyword evidence="3" id="KW-1185">Reference proteome</keyword>
<dbReference type="InterPro" id="IPR036728">
    <property type="entry name" value="PBP_GOBP_sf"/>
</dbReference>
<dbReference type="GO" id="GO:0005549">
    <property type="term" value="F:odorant binding"/>
    <property type="evidence" value="ECO:0007669"/>
    <property type="project" value="InterPro"/>
</dbReference>
<evidence type="ECO:0000313" key="2">
    <source>
        <dbReference type="EMBL" id="KAB0793456.1"/>
    </source>
</evidence>